<keyword evidence="2" id="KW-1185">Reference proteome</keyword>
<accession>A0A6A5UZ71</accession>
<gene>
    <name evidence="1" type="ORF">BU23DRAFT_601789</name>
</gene>
<evidence type="ECO:0000313" key="1">
    <source>
        <dbReference type="EMBL" id="KAF1969122.1"/>
    </source>
</evidence>
<dbReference type="Proteomes" id="UP000800036">
    <property type="component" value="Unassembled WGS sequence"/>
</dbReference>
<protein>
    <submittedName>
        <fullName evidence="1">Uncharacterized protein</fullName>
    </submittedName>
</protein>
<organism evidence="1 2">
    <name type="scientific">Bimuria novae-zelandiae CBS 107.79</name>
    <dbReference type="NCBI Taxonomy" id="1447943"/>
    <lineage>
        <taxon>Eukaryota</taxon>
        <taxon>Fungi</taxon>
        <taxon>Dikarya</taxon>
        <taxon>Ascomycota</taxon>
        <taxon>Pezizomycotina</taxon>
        <taxon>Dothideomycetes</taxon>
        <taxon>Pleosporomycetidae</taxon>
        <taxon>Pleosporales</taxon>
        <taxon>Massarineae</taxon>
        <taxon>Didymosphaeriaceae</taxon>
        <taxon>Bimuria</taxon>
    </lineage>
</organism>
<dbReference type="EMBL" id="ML976713">
    <property type="protein sequence ID" value="KAF1969122.1"/>
    <property type="molecule type" value="Genomic_DNA"/>
</dbReference>
<sequence>MATELAVTRVAVILDKPDDWFNWIFLRKDFAKDHKIWLYVNPDTPKESIPDLEAANPKPQLTDYKARASKLSDLSTEDRESYRWEVDQWRLEEITQQKQERALVQLNTEITWSIATRHLYLIQDLPTVYDRLVALKKQFCPSTADRSRDLIARYTNLKTAPRNPKKLDKWMADWVHITSQCQSINLPETTGYRPQEDFLIACQAHHPNYAATCLDQVYEHEMNGTDPPSLPTYIEKMTKYTRRAAPTAEVGTLSTSVAELGIAKPPCICGLSHALHDCYILNPNHPSRPKDWTPPSIGVRKVEQARKDLKVAKRIDDALKSSY</sequence>
<name>A0A6A5UZ71_9PLEO</name>
<proteinExistence type="predicted"/>
<reference evidence="1" key="1">
    <citation type="journal article" date="2020" name="Stud. Mycol.">
        <title>101 Dothideomycetes genomes: a test case for predicting lifestyles and emergence of pathogens.</title>
        <authorList>
            <person name="Haridas S."/>
            <person name="Albert R."/>
            <person name="Binder M."/>
            <person name="Bloem J."/>
            <person name="Labutti K."/>
            <person name="Salamov A."/>
            <person name="Andreopoulos B."/>
            <person name="Baker S."/>
            <person name="Barry K."/>
            <person name="Bills G."/>
            <person name="Bluhm B."/>
            <person name="Cannon C."/>
            <person name="Castanera R."/>
            <person name="Culley D."/>
            <person name="Daum C."/>
            <person name="Ezra D."/>
            <person name="Gonzalez J."/>
            <person name="Henrissat B."/>
            <person name="Kuo A."/>
            <person name="Liang C."/>
            <person name="Lipzen A."/>
            <person name="Lutzoni F."/>
            <person name="Magnuson J."/>
            <person name="Mondo S."/>
            <person name="Nolan M."/>
            <person name="Ohm R."/>
            <person name="Pangilinan J."/>
            <person name="Park H.-J."/>
            <person name="Ramirez L."/>
            <person name="Alfaro M."/>
            <person name="Sun H."/>
            <person name="Tritt A."/>
            <person name="Yoshinaga Y."/>
            <person name="Zwiers L.-H."/>
            <person name="Turgeon B."/>
            <person name="Goodwin S."/>
            <person name="Spatafora J."/>
            <person name="Crous P."/>
            <person name="Grigoriev I."/>
        </authorList>
    </citation>
    <scope>NUCLEOTIDE SEQUENCE</scope>
    <source>
        <strain evidence="1">CBS 107.79</strain>
    </source>
</reference>
<evidence type="ECO:0000313" key="2">
    <source>
        <dbReference type="Proteomes" id="UP000800036"/>
    </source>
</evidence>
<dbReference type="AlphaFoldDB" id="A0A6A5UZ71"/>
<dbReference type="OrthoDB" id="3713149at2759"/>